<gene>
    <name evidence="2" type="ORF">D5400_07910</name>
</gene>
<dbReference type="EMBL" id="CP032509">
    <property type="protein sequence ID" value="AZN71205.1"/>
    <property type="molecule type" value="Genomic_DNA"/>
</dbReference>
<proteinExistence type="predicted"/>
<reference evidence="2 3" key="1">
    <citation type="submission" date="2018-09" db="EMBL/GenBank/DDBJ databases">
        <title>Marinorhizobium profundi gen. nov., sp. nov., isolated from a deep-sea sediment sample from the New Britain Trench and proposal of Marinorhizobiaceae fam. nov. in the order Rhizobiales of the class Alphaproteobacteria.</title>
        <authorList>
            <person name="Cao J."/>
        </authorList>
    </citation>
    <scope>NUCLEOTIDE SEQUENCE [LARGE SCALE GENOMIC DNA]</scope>
    <source>
        <strain evidence="2 3">WS11</strain>
    </source>
</reference>
<dbReference type="PANTHER" id="PTHR34387">
    <property type="entry name" value="SLR1258 PROTEIN"/>
    <property type="match status" value="1"/>
</dbReference>
<dbReference type="PANTHER" id="PTHR34387:SF1">
    <property type="entry name" value="PERIPLASMIC IMMUNOGENIC PROTEIN"/>
    <property type="match status" value="1"/>
</dbReference>
<keyword evidence="3" id="KW-1185">Reference proteome</keyword>
<dbReference type="InterPro" id="IPR007497">
    <property type="entry name" value="SIMPL/DUF541"/>
</dbReference>
<keyword evidence="1" id="KW-0732">Signal</keyword>
<feature type="signal peptide" evidence="1">
    <location>
        <begin position="1"/>
        <end position="24"/>
    </location>
</feature>
<name>A0A3Q8XPE4_9HYPH</name>
<evidence type="ECO:0000256" key="1">
    <source>
        <dbReference type="SAM" id="SignalP"/>
    </source>
</evidence>
<dbReference type="KEGG" id="abaw:D5400_07910"/>
<sequence length="250" mass="26723">MIAKMNVLAIASALAIVAAQPAFAQNATNDDEKRPATISVMGEGEAAIAPDMAIVTLTVVREAETAREALTASNQAMDEVLAAMRAAEIADRDLQTSNFAIQPQYVYPDGDSQPQQPRITGYEASNTLTVRLRDLEKLGGLLDEAVTLGVNQGGNIIFTNDDPSTTLNEARRDAVGDARERAEILAEAAGVELGRILSIDEQTMMPQPIPMARMEARSFDAAAAVPVATGENAYRITVTMRFEIEEGTAE</sequence>
<dbReference type="InterPro" id="IPR052022">
    <property type="entry name" value="26kDa_periplasmic_antigen"/>
</dbReference>
<dbReference type="Gene3D" id="3.30.70.2970">
    <property type="entry name" value="Protein of unknown function (DUF541), domain 2"/>
    <property type="match status" value="1"/>
</dbReference>
<dbReference type="OrthoDB" id="9813144at2"/>
<evidence type="ECO:0000313" key="2">
    <source>
        <dbReference type="EMBL" id="AZN71205.1"/>
    </source>
</evidence>
<accession>A0A3Q8XPE4</accession>
<dbReference type="GO" id="GO:0006974">
    <property type="term" value="P:DNA damage response"/>
    <property type="evidence" value="ECO:0007669"/>
    <property type="project" value="TreeGrafter"/>
</dbReference>
<feature type="chain" id="PRO_5018733716" evidence="1">
    <location>
        <begin position="25"/>
        <end position="250"/>
    </location>
</feature>
<dbReference type="Proteomes" id="UP000268192">
    <property type="component" value="Chromosome"/>
</dbReference>
<evidence type="ECO:0000313" key="3">
    <source>
        <dbReference type="Proteomes" id="UP000268192"/>
    </source>
</evidence>
<dbReference type="AlphaFoldDB" id="A0A3Q8XPE4"/>
<protein>
    <submittedName>
        <fullName evidence="2">SIMPL domain-containing protein</fullName>
    </submittedName>
</protein>
<dbReference type="Pfam" id="PF04402">
    <property type="entry name" value="SIMPL"/>
    <property type="match status" value="1"/>
</dbReference>
<dbReference type="RefSeq" id="WP_126009264.1">
    <property type="nucleotide sequence ID" value="NZ_CP032509.1"/>
</dbReference>
<organism evidence="2 3">
    <name type="scientific">Georhizobium profundi</name>
    <dbReference type="NCBI Taxonomy" id="2341112"/>
    <lineage>
        <taxon>Bacteria</taxon>
        <taxon>Pseudomonadati</taxon>
        <taxon>Pseudomonadota</taxon>
        <taxon>Alphaproteobacteria</taxon>
        <taxon>Hyphomicrobiales</taxon>
        <taxon>Rhizobiaceae</taxon>
        <taxon>Georhizobium</taxon>
    </lineage>
</organism>
<dbReference type="Gene3D" id="3.30.110.170">
    <property type="entry name" value="Protein of unknown function (DUF541), domain 1"/>
    <property type="match status" value="1"/>
</dbReference>